<proteinExistence type="inferred from homology"/>
<evidence type="ECO:0000256" key="6">
    <source>
        <dbReference type="ARBA" id="ARBA00023136"/>
    </source>
</evidence>
<keyword evidence="5 8" id="KW-1133">Transmembrane helix</keyword>
<organism evidence="9 10">
    <name type="scientific">Huso huso</name>
    <name type="common">Beluga</name>
    <name type="synonym">Acipenser huso</name>
    <dbReference type="NCBI Taxonomy" id="61971"/>
    <lineage>
        <taxon>Eukaryota</taxon>
        <taxon>Metazoa</taxon>
        <taxon>Chordata</taxon>
        <taxon>Craniata</taxon>
        <taxon>Vertebrata</taxon>
        <taxon>Euteleostomi</taxon>
        <taxon>Actinopterygii</taxon>
        <taxon>Chondrostei</taxon>
        <taxon>Acipenseriformes</taxon>
        <taxon>Acipenseridae</taxon>
        <taxon>Huso</taxon>
    </lineage>
</organism>
<feature type="region of interest" description="Disordered" evidence="7">
    <location>
        <begin position="101"/>
        <end position="204"/>
    </location>
</feature>
<dbReference type="NCBIfam" id="TIGR00841">
    <property type="entry name" value="bass"/>
    <property type="match status" value="1"/>
</dbReference>
<name>A0ABR0Z8L9_HUSHU</name>
<comment type="similarity">
    <text evidence="2">Belongs to the bile acid:sodium symporter (BASS) (TC 2.A.28) family.</text>
</comment>
<feature type="transmembrane region" description="Helical" evidence="8">
    <location>
        <begin position="434"/>
        <end position="457"/>
    </location>
</feature>
<feature type="transmembrane region" description="Helical" evidence="8">
    <location>
        <begin position="400"/>
        <end position="422"/>
    </location>
</feature>
<feature type="transmembrane region" description="Helical" evidence="8">
    <location>
        <begin position="341"/>
        <end position="360"/>
    </location>
</feature>
<keyword evidence="10" id="KW-1185">Reference proteome</keyword>
<evidence type="ECO:0000313" key="9">
    <source>
        <dbReference type="EMBL" id="KAK6481134.1"/>
    </source>
</evidence>
<comment type="subcellular location">
    <subcellularLocation>
        <location evidence="1">Membrane</location>
        <topology evidence="1">Multi-pass membrane protein</topology>
    </subcellularLocation>
</comment>
<reference evidence="9 10" key="1">
    <citation type="submission" date="2021-05" db="EMBL/GenBank/DDBJ databases">
        <authorList>
            <person name="Zahm M."/>
            <person name="Klopp C."/>
            <person name="Cabau C."/>
            <person name="Kuhl H."/>
            <person name="Suciu R."/>
            <person name="Ciorpac M."/>
            <person name="Holostenco D."/>
            <person name="Gessner J."/>
            <person name="Wuertz S."/>
            <person name="Hohne C."/>
            <person name="Stock M."/>
            <person name="Gislard M."/>
            <person name="Lluch J."/>
            <person name="Milhes M."/>
            <person name="Lampietro C."/>
            <person name="Lopez Roques C."/>
            <person name="Donnadieu C."/>
            <person name="Du K."/>
            <person name="Schartl M."/>
            <person name="Guiguen Y."/>
        </authorList>
    </citation>
    <scope>NUCLEOTIDE SEQUENCE [LARGE SCALE GENOMIC DNA]</scope>
    <source>
        <strain evidence="9">Hh-F2</strain>
        <tissue evidence="9">Blood</tissue>
    </source>
</reference>
<dbReference type="Proteomes" id="UP001369086">
    <property type="component" value="Unassembled WGS sequence"/>
</dbReference>
<evidence type="ECO:0000256" key="2">
    <source>
        <dbReference type="ARBA" id="ARBA00006528"/>
    </source>
</evidence>
<evidence type="ECO:0000256" key="7">
    <source>
        <dbReference type="SAM" id="MobiDB-lite"/>
    </source>
</evidence>
<feature type="transmembrane region" description="Helical" evidence="8">
    <location>
        <begin position="306"/>
        <end position="329"/>
    </location>
</feature>
<feature type="transmembrane region" description="Helical" evidence="8">
    <location>
        <begin position="469"/>
        <end position="494"/>
    </location>
</feature>
<dbReference type="Gene3D" id="1.20.1530.20">
    <property type="match status" value="1"/>
</dbReference>
<feature type="transmembrane region" description="Helical" evidence="8">
    <location>
        <begin position="500"/>
        <end position="523"/>
    </location>
</feature>
<dbReference type="EMBL" id="JAHFZB010000015">
    <property type="protein sequence ID" value="KAK6481134.1"/>
    <property type="molecule type" value="Genomic_DNA"/>
</dbReference>
<dbReference type="Pfam" id="PF01758">
    <property type="entry name" value="SBF"/>
    <property type="match status" value="1"/>
</dbReference>
<evidence type="ECO:0000256" key="8">
    <source>
        <dbReference type="SAM" id="Phobius"/>
    </source>
</evidence>
<dbReference type="InterPro" id="IPR002657">
    <property type="entry name" value="BilAc:Na_symport/Acr3"/>
</dbReference>
<evidence type="ECO:0000256" key="1">
    <source>
        <dbReference type="ARBA" id="ARBA00004141"/>
    </source>
</evidence>
<accession>A0ABR0Z8L9</accession>
<dbReference type="PANTHER" id="PTHR10361">
    <property type="entry name" value="SODIUM-BILE ACID COTRANSPORTER"/>
    <property type="match status" value="1"/>
</dbReference>
<dbReference type="PANTHER" id="PTHR10361:SF40">
    <property type="entry name" value="HEPATIC SODIUM_BILE ACID COTRANSPORTER"/>
    <property type="match status" value="1"/>
</dbReference>
<evidence type="ECO:0000313" key="10">
    <source>
        <dbReference type="Proteomes" id="UP001369086"/>
    </source>
</evidence>
<feature type="region of interest" description="Disordered" evidence="7">
    <location>
        <begin position="214"/>
        <end position="233"/>
    </location>
</feature>
<evidence type="ECO:0000256" key="5">
    <source>
        <dbReference type="ARBA" id="ARBA00022989"/>
    </source>
</evidence>
<dbReference type="InterPro" id="IPR038770">
    <property type="entry name" value="Na+/solute_symporter_sf"/>
</dbReference>
<keyword evidence="4" id="KW-0813">Transport</keyword>
<keyword evidence="3 8" id="KW-0812">Transmembrane</keyword>
<evidence type="ECO:0000256" key="4">
    <source>
        <dbReference type="ARBA" id="ARBA00022847"/>
    </source>
</evidence>
<gene>
    <name evidence="9" type="ORF">HHUSO_G17308</name>
</gene>
<keyword evidence="4" id="KW-0769">Symport</keyword>
<feature type="transmembrane region" description="Helical" evidence="8">
    <location>
        <begin position="372"/>
        <end position="393"/>
    </location>
</feature>
<keyword evidence="6 8" id="KW-0472">Membrane</keyword>
<protein>
    <submittedName>
        <fullName evidence="9">Sodium/bile acid cotransporter</fullName>
    </submittedName>
</protein>
<sequence>MLLRLRLRERKNDPPSFLTLLKEIHEEEEQEATRETLNARSNLAYTSANPNASHPEMKQLQAQMKELQTNMATLLKQKQEQPISPAKDGEKPLLSACQHHLKPRARLKSLNGSFSSYRSRTKGARASLDREPESSPMEPEIPKKVASYSSDSEDEEMLRYWNDPPVWPGPIRREDPRRSSSQPTVDAPEADEDCLGEPEDDENQDPVMEMLEKEEVHEVDGPEDEEVVKSDEEREGRRCLRRAIKLQDITARSSLQRGRLMPTATMNQTEETYSGDSYWYHEDILNVTVSNSTSAFQSPFSPLVDKAISCITIIILFITMVSLGCTMEISKIKAHILKPKGVAIAVVAQYGIMPLTAFALAKAFQLGSIESVTVLICGCCPGGNLSNIFALALKGDMNLSIVMTTCSTVLALGMMPLLLYLYCQGLSNVENAVPYGGITIALAMTLVPCAIGIFLNARAPQYSKIIIRAGMSILLLASVAIAVLSGMVIGSTIWSVLSPTLIGTAAFMPLTGYLLGYILSSLFRLNEKCKRTVSMETGCQNIQLCSTILKVAFPAEVIGPLYLFPLIYILFQAGEALLFIVLFRCYERMRPQADGKYSVIPYSGMIVYVAVDSKVDEVKLP</sequence>
<comment type="caution">
    <text evidence="9">The sequence shown here is derived from an EMBL/GenBank/DDBJ whole genome shotgun (WGS) entry which is preliminary data.</text>
</comment>
<dbReference type="InterPro" id="IPR004710">
    <property type="entry name" value="Bilac:Na_transpt"/>
</dbReference>
<feature type="transmembrane region" description="Helical" evidence="8">
    <location>
        <begin position="569"/>
        <end position="586"/>
    </location>
</feature>
<evidence type="ECO:0000256" key="3">
    <source>
        <dbReference type="ARBA" id="ARBA00022692"/>
    </source>
</evidence>
<feature type="compositionally biased region" description="Acidic residues" evidence="7">
    <location>
        <begin position="188"/>
        <end position="204"/>
    </location>
</feature>